<proteinExistence type="predicted"/>
<evidence type="ECO:0000313" key="2">
    <source>
        <dbReference type="EMBL" id="MCI54424.1"/>
    </source>
</evidence>
<comment type="caution">
    <text evidence="2">The sequence shown here is derived from an EMBL/GenBank/DDBJ whole genome shotgun (WGS) entry which is preliminary data.</text>
</comment>
<sequence length="61" mass="6938">MDRRPRPNVKNISLDISKNANTQKKPRTDEKENQGKDVQCHECEDDSEGELESESAKHVTA</sequence>
<feature type="compositionally biased region" description="Polar residues" evidence="1">
    <location>
        <begin position="10"/>
        <end position="23"/>
    </location>
</feature>
<dbReference type="Proteomes" id="UP000265520">
    <property type="component" value="Unassembled WGS sequence"/>
</dbReference>
<feature type="non-terminal residue" evidence="2">
    <location>
        <position position="61"/>
    </location>
</feature>
<feature type="compositionally biased region" description="Basic and acidic residues" evidence="1">
    <location>
        <begin position="26"/>
        <end position="42"/>
    </location>
</feature>
<feature type="region of interest" description="Disordered" evidence="1">
    <location>
        <begin position="1"/>
        <end position="61"/>
    </location>
</feature>
<evidence type="ECO:0000256" key="1">
    <source>
        <dbReference type="SAM" id="MobiDB-lite"/>
    </source>
</evidence>
<reference evidence="2 3" key="1">
    <citation type="journal article" date="2018" name="Front. Plant Sci.">
        <title>Red Clover (Trifolium pratense) and Zigzag Clover (T. medium) - A Picture of Genomic Similarities and Differences.</title>
        <authorList>
            <person name="Dluhosova J."/>
            <person name="Istvanek J."/>
            <person name="Nedelnik J."/>
            <person name="Repkova J."/>
        </authorList>
    </citation>
    <scope>NUCLEOTIDE SEQUENCE [LARGE SCALE GENOMIC DNA]</scope>
    <source>
        <strain evidence="3">cv. 10/8</strain>
        <tissue evidence="2">Leaf</tissue>
    </source>
</reference>
<organism evidence="2 3">
    <name type="scientific">Trifolium medium</name>
    <dbReference type="NCBI Taxonomy" id="97028"/>
    <lineage>
        <taxon>Eukaryota</taxon>
        <taxon>Viridiplantae</taxon>
        <taxon>Streptophyta</taxon>
        <taxon>Embryophyta</taxon>
        <taxon>Tracheophyta</taxon>
        <taxon>Spermatophyta</taxon>
        <taxon>Magnoliopsida</taxon>
        <taxon>eudicotyledons</taxon>
        <taxon>Gunneridae</taxon>
        <taxon>Pentapetalae</taxon>
        <taxon>rosids</taxon>
        <taxon>fabids</taxon>
        <taxon>Fabales</taxon>
        <taxon>Fabaceae</taxon>
        <taxon>Papilionoideae</taxon>
        <taxon>50 kb inversion clade</taxon>
        <taxon>NPAAA clade</taxon>
        <taxon>Hologalegina</taxon>
        <taxon>IRL clade</taxon>
        <taxon>Trifolieae</taxon>
        <taxon>Trifolium</taxon>
    </lineage>
</organism>
<protein>
    <submittedName>
        <fullName evidence="2">Uncharacterized protein</fullName>
    </submittedName>
</protein>
<accession>A0A392T1R2</accession>
<name>A0A392T1R2_9FABA</name>
<evidence type="ECO:0000313" key="3">
    <source>
        <dbReference type="Proteomes" id="UP000265520"/>
    </source>
</evidence>
<keyword evidence="3" id="KW-1185">Reference proteome</keyword>
<dbReference type="AlphaFoldDB" id="A0A392T1R2"/>
<dbReference type="EMBL" id="LXQA010478915">
    <property type="protein sequence ID" value="MCI54424.1"/>
    <property type="molecule type" value="Genomic_DNA"/>
</dbReference>
<feature type="compositionally biased region" description="Acidic residues" evidence="1">
    <location>
        <begin position="43"/>
        <end position="53"/>
    </location>
</feature>